<evidence type="ECO:0000313" key="2">
    <source>
        <dbReference type="EMBL" id="KKM26010.1"/>
    </source>
</evidence>
<organism evidence="2">
    <name type="scientific">marine sediment metagenome</name>
    <dbReference type="NCBI Taxonomy" id="412755"/>
    <lineage>
        <taxon>unclassified sequences</taxon>
        <taxon>metagenomes</taxon>
        <taxon>ecological metagenomes</taxon>
    </lineage>
</organism>
<sequence length="87" mass="9349">QQTLITPPRAQNPAGLSGGSFGFPLQEGHSRDNPPGNPAGFYVASQAPNVARGRTIRRASRRDFPLQARLQCSEKPKNPPDKPAGFV</sequence>
<feature type="region of interest" description="Disordered" evidence="1">
    <location>
        <begin position="1"/>
        <end position="46"/>
    </location>
</feature>
<dbReference type="EMBL" id="LAZR01012594">
    <property type="protein sequence ID" value="KKM26010.1"/>
    <property type="molecule type" value="Genomic_DNA"/>
</dbReference>
<dbReference type="AlphaFoldDB" id="A0A0F9LEZ5"/>
<gene>
    <name evidence="2" type="ORF">LCGC14_1589250</name>
</gene>
<evidence type="ECO:0000256" key="1">
    <source>
        <dbReference type="SAM" id="MobiDB-lite"/>
    </source>
</evidence>
<feature type="region of interest" description="Disordered" evidence="1">
    <location>
        <begin position="58"/>
        <end position="87"/>
    </location>
</feature>
<comment type="caution">
    <text evidence="2">The sequence shown here is derived from an EMBL/GenBank/DDBJ whole genome shotgun (WGS) entry which is preliminary data.</text>
</comment>
<reference evidence="2" key="1">
    <citation type="journal article" date="2015" name="Nature">
        <title>Complex archaea that bridge the gap between prokaryotes and eukaryotes.</title>
        <authorList>
            <person name="Spang A."/>
            <person name="Saw J.H."/>
            <person name="Jorgensen S.L."/>
            <person name="Zaremba-Niedzwiedzka K."/>
            <person name="Martijn J."/>
            <person name="Lind A.E."/>
            <person name="van Eijk R."/>
            <person name="Schleper C."/>
            <person name="Guy L."/>
            <person name="Ettema T.J."/>
        </authorList>
    </citation>
    <scope>NUCLEOTIDE SEQUENCE</scope>
</reference>
<protein>
    <submittedName>
        <fullName evidence="2">Uncharacterized protein</fullName>
    </submittedName>
</protein>
<accession>A0A0F9LEZ5</accession>
<feature type="non-terminal residue" evidence="2">
    <location>
        <position position="1"/>
    </location>
</feature>
<proteinExistence type="predicted"/>
<name>A0A0F9LEZ5_9ZZZZ</name>